<evidence type="ECO:0000256" key="8">
    <source>
        <dbReference type="ARBA" id="ARBA00022884"/>
    </source>
</evidence>
<dbReference type="Proteomes" id="UP000188912">
    <property type="component" value="Chromosome"/>
</dbReference>
<dbReference type="InterPro" id="IPR004652">
    <property type="entry name" value="DusB-like"/>
</dbReference>
<feature type="binding site" evidence="14">
    <location>
        <position position="163"/>
    </location>
    <ligand>
        <name>FMN</name>
        <dbReference type="ChEBI" id="CHEBI:58210"/>
    </ligand>
</feature>
<dbReference type="InterPro" id="IPR018517">
    <property type="entry name" value="tRNA_hU_synthase_CS"/>
</dbReference>
<evidence type="ECO:0000256" key="1">
    <source>
        <dbReference type="ARBA" id="ARBA00001917"/>
    </source>
</evidence>
<comment type="catalytic activity">
    <reaction evidence="10">
        <text>a 5,6-dihydrouridine in tRNA + NADP(+) = a uridine in tRNA + NADPH + H(+)</text>
        <dbReference type="Rhea" id="RHEA:23624"/>
        <dbReference type="Rhea" id="RHEA-COMP:13339"/>
        <dbReference type="Rhea" id="RHEA-COMP:13887"/>
        <dbReference type="ChEBI" id="CHEBI:15378"/>
        <dbReference type="ChEBI" id="CHEBI:57783"/>
        <dbReference type="ChEBI" id="CHEBI:58349"/>
        <dbReference type="ChEBI" id="CHEBI:65315"/>
        <dbReference type="ChEBI" id="CHEBI:74443"/>
    </reaction>
</comment>
<reference evidence="16 17" key="2">
    <citation type="journal article" date="2016" name="Sci. Rep.">
        <title>The genome of Rhizobiales bacteria in predatory ants reveals urease gene functions but no genes for nitrogen fixation.</title>
        <authorList>
            <person name="Neuvonen M.M."/>
            <person name="Tamarit D."/>
            <person name="Naslund K."/>
            <person name="Liebig J."/>
            <person name="Feldhaar H."/>
            <person name="Moran N.A."/>
            <person name="Guy L."/>
            <person name="Andersson S.G."/>
        </authorList>
    </citation>
    <scope>NUCLEOTIDE SEQUENCE [LARGE SCALE GENOMIC DNA]</scope>
    <source>
        <strain evidence="16 17">Hsal</strain>
    </source>
</reference>
<comment type="catalytic activity">
    <reaction evidence="11">
        <text>a 5,6-dihydrouridine in tRNA + NAD(+) = a uridine in tRNA + NADH + H(+)</text>
        <dbReference type="Rhea" id="RHEA:54452"/>
        <dbReference type="Rhea" id="RHEA-COMP:13339"/>
        <dbReference type="Rhea" id="RHEA-COMP:13887"/>
        <dbReference type="ChEBI" id="CHEBI:15378"/>
        <dbReference type="ChEBI" id="CHEBI:57540"/>
        <dbReference type="ChEBI" id="CHEBI:57945"/>
        <dbReference type="ChEBI" id="CHEBI:65315"/>
        <dbReference type="ChEBI" id="CHEBI:74443"/>
    </reaction>
</comment>
<keyword evidence="3" id="KW-0820">tRNA-binding</keyword>
<evidence type="ECO:0000256" key="13">
    <source>
        <dbReference type="PIRSR" id="PIRSR006621-1"/>
    </source>
</evidence>
<keyword evidence="6 12" id="KW-0819">tRNA processing</keyword>
<gene>
    <name evidence="16" type="ORF">BHV28_10710</name>
</gene>
<dbReference type="GO" id="GO:0017150">
    <property type="term" value="F:tRNA dihydrouridine synthase activity"/>
    <property type="evidence" value="ECO:0007669"/>
    <property type="project" value="InterPro"/>
</dbReference>
<keyword evidence="5 12" id="KW-0288">FMN</keyword>
<reference evidence="16 17" key="1">
    <citation type="journal article" date="2010" name="Science">
        <title>Genomic comparison of the ants Camponotus floridanus and Harpegnathos saltator.</title>
        <authorList>
            <person name="Bonasio R."/>
            <person name="Zhang G."/>
            <person name="Ye C."/>
            <person name="Mutti N.S."/>
            <person name="Fang X."/>
            <person name="Qin N."/>
            <person name="Donahue G."/>
            <person name="Yang P."/>
            <person name="Li Q."/>
            <person name="Li C."/>
            <person name="Zhang P."/>
            <person name="Huang Z."/>
            <person name="Berger S.L."/>
            <person name="Reinberg D."/>
            <person name="Wang J."/>
            <person name="Liebig J."/>
        </authorList>
    </citation>
    <scope>NUCLEOTIDE SEQUENCE [LARGE SCALE GENOMIC DNA]</scope>
    <source>
        <strain evidence="16 17">Hsal</strain>
    </source>
</reference>
<dbReference type="PIRSF" id="PIRSF006621">
    <property type="entry name" value="Dus"/>
    <property type="match status" value="1"/>
</dbReference>
<dbReference type="PANTHER" id="PTHR45846:SF1">
    <property type="entry name" value="TRNA-DIHYDROURIDINE(47) SYNTHASE [NAD(P)(+)]-LIKE"/>
    <property type="match status" value="1"/>
</dbReference>
<dbReference type="InterPro" id="IPR001269">
    <property type="entry name" value="DUS_fam"/>
</dbReference>
<dbReference type="SUPFAM" id="SSF51395">
    <property type="entry name" value="FMN-linked oxidoreductases"/>
    <property type="match status" value="1"/>
</dbReference>
<evidence type="ECO:0000256" key="6">
    <source>
        <dbReference type="ARBA" id="ARBA00022694"/>
    </source>
</evidence>
<dbReference type="EMBL" id="CP017315">
    <property type="protein sequence ID" value="AQS41760.1"/>
    <property type="molecule type" value="Genomic_DNA"/>
</dbReference>
<keyword evidence="9 12" id="KW-0560">Oxidoreductase</keyword>
<accession>A0A1U9JV82</accession>
<protein>
    <recommendedName>
        <fullName evidence="12">tRNA-dihydrouridine synthase</fullName>
        <ecNumber evidence="12">1.3.1.-</ecNumber>
    </recommendedName>
</protein>
<feature type="binding site" evidence="14">
    <location>
        <position position="133"/>
    </location>
    <ligand>
        <name>FMN</name>
        <dbReference type="ChEBI" id="CHEBI:58210"/>
    </ligand>
</feature>
<keyword evidence="8" id="KW-0694">RNA-binding</keyword>
<dbReference type="InterPro" id="IPR035587">
    <property type="entry name" value="DUS-like_FMN-bd"/>
</dbReference>
<name>A0A1U9JV82_9HYPH</name>
<dbReference type="Gene3D" id="1.10.1200.80">
    <property type="entry name" value="Putative flavin oxidoreducatase, domain 2"/>
    <property type="match status" value="1"/>
</dbReference>
<dbReference type="Pfam" id="PF01207">
    <property type="entry name" value="Dus"/>
    <property type="match status" value="1"/>
</dbReference>
<dbReference type="PANTHER" id="PTHR45846">
    <property type="entry name" value="TRNA-DIHYDROURIDINE(47) SYNTHASE [NAD(P)(+)]-LIKE"/>
    <property type="match status" value="1"/>
</dbReference>
<evidence type="ECO:0000259" key="15">
    <source>
        <dbReference type="Pfam" id="PF01207"/>
    </source>
</evidence>
<keyword evidence="7" id="KW-0521">NADP</keyword>
<feature type="binding site" evidence="14">
    <location>
        <position position="64"/>
    </location>
    <ligand>
        <name>FMN</name>
        <dbReference type="ChEBI" id="CHEBI:58210"/>
    </ligand>
</feature>
<evidence type="ECO:0000256" key="2">
    <source>
        <dbReference type="ARBA" id="ARBA00002790"/>
    </source>
</evidence>
<evidence type="ECO:0000313" key="16">
    <source>
        <dbReference type="EMBL" id="AQS41760.1"/>
    </source>
</evidence>
<evidence type="ECO:0000256" key="3">
    <source>
        <dbReference type="ARBA" id="ARBA00022555"/>
    </source>
</evidence>
<evidence type="ECO:0000313" key="17">
    <source>
        <dbReference type="Proteomes" id="UP000188912"/>
    </source>
</evidence>
<proteinExistence type="inferred from homology"/>
<dbReference type="PROSITE" id="PS01136">
    <property type="entry name" value="UPF0034"/>
    <property type="match status" value="1"/>
</dbReference>
<dbReference type="CDD" id="cd02801">
    <property type="entry name" value="DUS_like_FMN"/>
    <property type="match status" value="1"/>
</dbReference>
<keyword evidence="4 12" id="KW-0285">Flavoprotein</keyword>
<dbReference type="AlphaFoldDB" id="A0A1U9JV82"/>
<evidence type="ECO:0000256" key="11">
    <source>
        <dbReference type="ARBA" id="ARBA00048802"/>
    </source>
</evidence>
<organism evidence="16 17">
    <name type="scientific">Candidatus Tokpelaia hoelldobleri</name>
    <dbReference type="NCBI Taxonomy" id="1902579"/>
    <lineage>
        <taxon>Bacteria</taxon>
        <taxon>Pseudomonadati</taxon>
        <taxon>Pseudomonadota</taxon>
        <taxon>Alphaproteobacteria</taxon>
        <taxon>Hyphomicrobiales</taxon>
        <taxon>Candidatus Tokpelaia</taxon>
    </lineage>
</organism>
<dbReference type="InterPro" id="IPR024036">
    <property type="entry name" value="tRNA-dHydroUridine_Synthase_C"/>
</dbReference>
<sequence length="315" mass="34261">MTIRNRIFAAPMSGVSDLPFRQRAWQAGAGMVVSEMVASGELGNGHKASLRRLKHEATGPCVVQLAGCRADWMAQAARIAVDEGADVVDINMGCPAKKVIGGLSGAALMRDVPHALSLIEAVVKAVPVPVTLKMRLGWDETMQNAPALAWQAEQAGVKMITVHGRTRMQLYTGKADWQAVRAVREAISVPLVVNGDIKSREDAVRAMDISGADAVMIGRASYGRPWAAGEIAGHALPCDLSAYILAHYEAMLEYYGEHTGMRHARKHLDWYLQRHCAGRYTAEERTALVTATDIPVVKALLEKIFARRQENSRVA</sequence>
<evidence type="ECO:0000256" key="7">
    <source>
        <dbReference type="ARBA" id="ARBA00022857"/>
    </source>
</evidence>
<evidence type="ECO:0000256" key="12">
    <source>
        <dbReference type="PIRNR" id="PIRNR006621"/>
    </source>
</evidence>
<comment type="function">
    <text evidence="2 12">Catalyzes the synthesis of 5,6-dihydrouridine (D), a modified base found in the D-loop of most tRNAs, via the reduction of the C5-C6 double bond in target uridines.</text>
</comment>
<dbReference type="NCBIfam" id="TIGR00737">
    <property type="entry name" value="nifR3_yhdG"/>
    <property type="match status" value="1"/>
</dbReference>
<evidence type="ECO:0000256" key="9">
    <source>
        <dbReference type="ARBA" id="ARBA00023002"/>
    </source>
</evidence>
<dbReference type="InterPro" id="IPR013785">
    <property type="entry name" value="Aldolase_TIM"/>
</dbReference>
<comment type="cofactor">
    <cofactor evidence="1 12 14">
        <name>FMN</name>
        <dbReference type="ChEBI" id="CHEBI:58210"/>
    </cofactor>
</comment>
<feature type="domain" description="DUS-like FMN-binding" evidence="15">
    <location>
        <begin position="9"/>
        <end position="280"/>
    </location>
</feature>
<keyword evidence="17" id="KW-1185">Reference proteome</keyword>
<evidence type="ECO:0000256" key="4">
    <source>
        <dbReference type="ARBA" id="ARBA00022630"/>
    </source>
</evidence>
<comment type="similarity">
    <text evidence="12">Belongs to the dus family.</text>
</comment>
<evidence type="ECO:0000256" key="14">
    <source>
        <dbReference type="PIRSR" id="PIRSR006621-2"/>
    </source>
</evidence>
<feature type="active site" description="Proton donor" evidence="13">
    <location>
        <position position="94"/>
    </location>
</feature>
<dbReference type="Gene3D" id="3.20.20.70">
    <property type="entry name" value="Aldolase class I"/>
    <property type="match status" value="1"/>
</dbReference>
<feature type="binding site" evidence="14">
    <location>
        <begin position="218"/>
        <end position="219"/>
    </location>
    <ligand>
        <name>FMN</name>
        <dbReference type="ChEBI" id="CHEBI:58210"/>
    </ligand>
</feature>
<dbReference type="STRING" id="1902579.BHV28_10710"/>
<evidence type="ECO:0000256" key="5">
    <source>
        <dbReference type="ARBA" id="ARBA00022643"/>
    </source>
</evidence>
<dbReference type="KEGG" id="thd:BHV28_10710"/>
<dbReference type="EC" id="1.3.1.-" evidence="12"/>
<dbReference type="GO" id="GO:0000049">
    <property type="term" value="F:tRNA binding"/>
    <property type="evidence" value="ECO:0007669"/>
    <property type="project" value="UniProtKB-KW"/>
</dbReference>
<evidence type="ECO:0000256" key="10">
    <source>
        <dbReference type="ARBA" id="ARBA00048205"/>
    </source>
</evidence>
<keyword evidence="14" id="KW-0547">Nucleotide-binding</keyword>
<dbReference type="GO" id="GO:0050660">
    <property type="term" value="F:flavin adenine dinucleotide binding"/>
    <property type="evidence" value="ECO:0007669"/>
    <property type="project" value="InterPro"/>
</dbReference>